<name>A0A5B3FXS5_9BACT</name>
<comment type="caution">
    <text evidence="1">The sequence shown here is derived from an EMBL/GenBank/DDBJ whole genome shotgun (WGS) entry which is preliminary data.</text>
</comment>
<organism evidence="1 2">
    <name type="scientific">Alistipes shahii</name>
    <dbReference type="NCBI Taxonomy" id="328814"/>
    <lineage>
        <taxon>Bacteria</taxon>
        <taxon>Pseudomonadati</taxon>
        <taxon>Bacteroidota</taxon>
        <taxon>Bacteroidia</taxon>
        <taxon>Bacteroidales</taxon>
        <taxon>Rikenellaceae</taxon>
        <taxon>Alistipes</taxon>
    </lineage>
</organism>
<proteinExistence type="predicted"/>
<reference evidence="1 2" key="1">
    <citation type="journal article" date="2019" name="Nat. Med.">
        <title>A library of human gut bacterial isolates paired with longitudinal multiomics data enables mechanistic microbiome research.</title>
        <authorList>
            <person name="Poyet M."/>
            <person name="Groussin M."/>
            <person name="Gibbons S.M."/>
            <person name="Avila-Pacheco J."/>
            <person name="Jiang X."/>
            <person name="Kearney S.M."/>
            <person name="Perrotta A.R."/>
            <person name="Berdy B."/>
            <person name="Zhao S."/>
            <person name="Lieberman T.D."/>
            <person name="Swanson P.K."/>
            <person name="Smith M."/>
            <person name="Roesemann S."/>
            <person name="Alexander J.E."/>
            <person name="Rich S.A."/>
            <person name="Livny J."/>
            <person name="Vlamakis H."/>
            <person name="Clish C."/>
            <person name="Bullock K."/>
            <person name="Deik A."/>
            <person name="Scott J."/>
            <person name="Pierce K.A."/>
            <person name="Xavier R.J."/>
            <person name="Alm E.J."/>
        </authorList>
    </citation>
    <scope>NUCLEOTIDE SEQUENCE [LARGE SCALE GENOMIC DNA]</scope>
    <source>
        <strain evidence="1 2">BIOML-A2</strain>
    </source>
</reference>
<accession>A0A5B3FXS5</accession>
<evidence type="ECO:0000313" key="2">
    <source>
        <dbReference type="Proteomes" id="UP000323567"/>
    </source>
</evidence>
<protein>
    <submittedName>
        <fullName evidence="1">Uncharacterized protein</fullName>
    </submittedName>
</protein>
<evidence type="ECO:0000313" key="1">
    <source>
        <dbReference type="EMBL" id="KAA2366097.1"/>
    </source>
</evidence>
<dbReference type="Proteomes" id="UP000323567">
    <property type="component" value="Unassembled WGS sequence"/>
</dbReference>
<dbReference type="RefSeq" id="WP_149887826.1">
    <property type="nucleotide sequence ID" value="NZ_VVXK01000028.1"/>
</dbReference>
<dbReference type="AlphaFoldDB" id="A0A5B3FXS5"/>
<gene>
    <name evidence="1" type="ORF">F2Y13_13875</name>
</gene>
<sequence length="341" mass="40245">MNEYTEYPICVYPSQSYLRKHRDVSKMPFFTKLLSLGEPQLTPCYFDMDVLQRYYEDPRYHFYFRDYSGRISFKEKDGESMVRKEDRVFLQSFGLGYDNTGTRVVVAYLRYLNDLTPEHQNYWQSKMVQSNRRPQILEEYYVNTIKGNWVTSESVYSAFQCEVNTVIDLSQQIFGKPLFRTKISLENPPKELSFFFLPTKKNFNAFILAMDHMISENINRDFFSGKVVLEEEKKREDGKIVVTPKGTLALLAEWLEQSITTTVGSVDDLIKPFKEIRKLRQKPAHTLITDEYSTEYFNQQKEIIRKAYCSINNLRLILSNHPNANKELVPSWLDTAEIKNY</sequence>
<dbReference type="EMBL" id="VVXK01000028">
    <property type="protein sequence ID" value="KAA2366097.1"/>
    <property type="molecule type" value="Genomic_DNA"/>
</dbReference>